<organism evidence="2 3">
    <name type="scientific">Intestinimonas massiliensis</name>
    <name type="common">ex Afouda et al. 2020</name>
    <dbReference type="NCBI Taxonomy" id="1673721"/>
    <lineage>
        <taxon>Bacteria</taxon>
        <taxon>Bacillati</taxon>
        <taxon>Bacillota</taxon>
        <taxon>Clostridia</taxon>
        <taxon>Eubacteriales</taxon>
        <taxon>Intestinimonas</taxon>
    </lineage>
</organism>
<sequence>MPKNCSKDRPPVWSVPGPLPGGDVRAGGRVSSAPSFSPAEEAAARRARLEDMPMCRYSHPIPTVACTEESEVACLLQWQNGLLCELLGTVNALLALGLGRPPQDPPSCP</sequence>
<feature type="region of interest" description="Disordered" evidence="1">
    <location>
        <begin position="1"/>
        <end position="44"/>
    </location>
</feature>
<evidence type="ECO:0000313" key="2">
    <source>
        <dbReference type="EMBL" id="MCQ4769297.1"/>
    </source>
</evidence>
<feature type="compositionally biased region" description="Low complexity" evidence="1">
    <location>
        <begin position="31"/>
        <end position="41"/>
    </location>
</feature>
<dbReference type="Proteomes" id="UP001204562">
    <property type="component" value="Unassembled WGS sequence"/>
</dbReference>
<feature type="compositionally biased region" description="Basic and acidic residues" evidence="1">
    <location>
        <begin position="1"/>
        <end position="10"/>
    </location>
</feature>
<dbReference type="EMBL" id="JANFYS010000002">
    <property type="protein sequence ID" value="MCQ4769297.1"/>
    <property type="molecule type" value="Genomic_DNA"/>
</dbReference>
<dbReference type="AlphaFoldDB" id="A0AAW5JKG7"/>
<protein>
    <submittedName>
        <fullName evidence="2">Uncharacterized protein</fullName>
    </submittedName>
</protein>
<dbReference type="RefSeq" id="WP_256303109.1">
    <property type="nucleotide sequence ID" value="NZ_JANFYS010000002.1"/>
</dbReference>
<gene>
    <name evidence="2" type="ORF">NE579_02305</name>
</gene>
<name>A0AAW5JKG7_9FIRM</name>
<accession>A0AAW5JKG7</accession>
<proteinExistence type="predicted"/>
<comment type="caution">
    <text evidence="2">The sequence shown here is derived from an EMBL/GenBank/DDBJ whole genome shotgun (WGS) entry which is preliminary data.</text>
</comment>
<reference evidence="2" key="1">
    <citation type="submission" date="2022-06" db="EMBL/GenBank/DDBJ databases">
        <title>Isolation of gut microbiota from human fecal samples.</title>
        <authorList>
            <person name="Pamer E.G."/>
            <person name="Barat B."/>
            <person name="Waligurski E."/>
            <person name="Medina S."/>
            <person name="Paddock L."/>
            <person name="Mostad J."/>
        </authorList>
    </citation>
    <scope>NUCLEOTIDE SEQUENCE</scope>
    <source>
        <strain evidence="2">DFI.9.91</strain>
    </source>
</reference>
<evidence type="ECO:0000313" key="3">
    <source>
        <dbReference type="Proteomes" id="UP001204562"/>
    </source>
</evidence>
<evidence type="ECO:0000256" key="1">
    <source>
        <dbReference type="SAM" id="MobiDB-lite"/>
    </source>
</evidence>